<dbReference type="InterPro" id="IPR050792">
    <property type="entry name" value="ADP-ribosylglycohydrolase"/>
</dbReference>
<feature type="binding site" evidence="1">
    <location>
        <position position="307"/>
    </location>
    <ligand>
        <name>Mg(2+)</name>
        <dbReference type="ChEBI" id="CHEBI:18420"/>
        <label>1</label>
    </ligand>
</feature>
<keyword evidence="1" id="KW-0460">Magnesium</keyword>
<dbReference type="InterPro" id="IPR005502">
    <property type="entry name" value="Ribosyl_crysJ1"/>
</dbReference>
<feature type="binding site" evidence="1">
    <location>
        <position position="79"/>
    </location>
    <ligand>
        <name>Mg(2+)</name>
        <dbReference type="ChEBI" id="CHEBI:18420"/>
        <label>1</label>
    </ligand>
</feature>
<dbReference type="SUPFAM" id="SSF101478">
    <property type="entry name" value="ADP-ribosylglycohydrolase"/>
    <property type="match status" value="1"/>
</dbReference>
<evidence type="ECO:0000313" key="2">
    <source>
        <dbReference type="EMBL" id="EKC32323.1"/>
    </source>
</evidence>
<name>K1QEG7_MAGGI</name>
<keyword evidence="1" id="KW-0479">Metal-binding</keyword>
<accession>K1QEG7</accession>
<dbReference type="HOGENOM" id="CLU_024566_9_1_1"/>
<dbReference type="PANTHER" id="PTHR16222:SF40">
    <property type="entry name" value="ADP-RIBOSYLGLYCOHYDROLASE"/>
    <property type="match status" value="1"/>
</dbReference>
<feature type="binding site" evidence="1">
    <location>
        <position position="304"/>
    </location>
    <ligand>
        <name>Mg(2+)</name>
        <dbReference type="ChEBI" id="CHEBI:18420"/>
        <label>2</label>
    </ligand>
</feature>
<sequence length="370" mass="41508">MAGRQAAAKRVLSQEEQNQIKAVLYGQCIGDAIGLLTEFLTKEEAKTYYEKVKMNLEYKHKAIVCDSHRNGWKEGDWTDDSDQMLMILMSITDNKGKVDYKDIARRIKNWMKHGIPELGDFGGLGLGRTTATVLRQKKYEDDPHACAELVWRVGQCNIAPNGGVMRTSVVGTHRFQDLEEVAKNASDIARVTHHDHRCQASAVAVSVAIAMMLQRNEKHVDRTGHYKVDQIIKDTYDIAVKYIEIEKQKKELLTYLKCKDIKQLKLSEPGKIGYTFKSMGCGFWGLKQNDFRKAITKIVMQGGDADTNACVAGALLGCKLGLDAIPASWKDGLLHKEWLDQQISRYLRMTNGEEEESKDAGPNPGPSETV</sequence>
<comment type="cofactor">
    <cofactor evidence="1">
        <name>Mg(2+)</name>
        <dbReference type="ChEBI" id="CHEBI:18420"/>
    </cofactor>
    <text evidence="1">Binds 2 magnesium ions per subunit.</text>
</comment>
<dbReference type="InParanoid" id="K1QEG7"/>
<dbReference type="InterPro" id="IPR036705">
    <property type="entry name" value="Ribosyl_crysJ1_sf"/>
</dbReference>
<reference evidence="2" key="1">
    <citation type="journal article" date="2012" name="Nature">
        <title>The oyster genome reveals stress adaptation and complexity of shell formation.</title>
        <authorList>
            <person name="Zhang G."/>
            <person name="Fang X."/>
            <person name="Guo X."/>
            <person name="Li L."/>
            <person name="Luo R."/>
            <person name="Xu F."/>
            <person name="Yang P."/>
            <person name="Zhang L."/>
            <person name="Wang X."/>
            <person name="Qi H."/>
            <person name="Xiong Z."/>
            <person name="Que H."/>
            <person name="Xie Y."/>
            <person name="Holland P.W."/>
            <person name="Paps J."/>
            <person name="Zhu Y."/>
            <person name="Wu F."/>
            <person name="Chen Y."/>
            <person name="Wang J."/>
            <person name="Peng C."/>
            <person name="Meng J."/>
            <person name="Yang L."/>
            <person name="Liu J."/>
            <person name="Wen B."/>
            <person name="Zhang N."/>
            <person name="Huang Z."/>
            <person name="Zhu Q."/>
            <person name="Feng Y."/>
            <person name="Mount A."/>
            <person name="Hedgecock D."/>
            <person name="Xu Z."/>
            <person name="Liu Y."/>
            <person name="Domazet-Loso T."/>
            <person name="Du Y."/>
            <person name="Sun X."/>
            <person name="Zhang S."/>
            <person name="Liu B."/>
            <person name="Cheng P."/>
            <person name="Jiang X."/>
            <person name="Li J."/>
            <person name="Fan D."/>
            <person name="Wang W."/>
            <person name="Fu W."/>
            <person name="Wang T."/>
            <person name="Wang B."/>
            <person name="Zhang J."/>
            <person name="Peng Z."/>
            <person name="Li Y."/>
            <person name="Li N."/>
            <person name="Wang J."/>
            <person name="Chen M."/>
            <person name="He Y."/>
            <person name="Tan F."/>
            <person name="Song X."/>
            <person name="Zheng Q."/>
            <person name="Huang R."/>
            <person name="Yang H."/>
            <person name="Du X."/>
            <person name="Chen L."/>
            <person name="Yang M."/>
            <person name="Gaffney P.M."/>
            <person name="Wang S."/>
            <person name="Luo L."/>
            <person name="She Z."/>
            <person name="Ming Y."/>
            <person name="Huang W."/>
            <person name="Zhang S."/>
            <person name="Huang B."/>
            <person name="Zhang Y."/>
            <person name="Qu T."/>
            <person name="Ni P."/>
            <person name="Miao G."/>
            <person name="Wang J."/>
            <person name="Wang Q."/>
            <person name="Steinberg C.E."/>
            <person name="Wang H."/>
            <person name="Li N."/>
            <person name="Qian L."/>
            <person name="Zhang G."/>
            <person name="Li Y."/>
            <person name="Yang H."/>
            <person name="Liu X."/>
            <person name="Wang J."/>
            <person name="Yin Y."/>
            <person name="Wang J."/>
        </authorList>
    </citation>
    <scope>NUCLEOTIDE SEQUENCE [LARGE SCALE GENOMIC DNA]</scope>
    <source>
        <strain evidence="2">05x7-T-G4-1.051#20</strain>
    </source>
</reference>
<dbReference type="GO" id="GO:0046872">
    <property type="term" value="F:metal ion binding"/>
    <property type="evidence" value="ECO:0007669"/>
    <property type="project" value="UniProtKB-KW"/>
</dbReference>
<organism evidence="2">
    <name type="scientific">Magallana gigas</name>
    <name type="common">Pacific oyster</name>
    <name type="synonym">Crassostrea gigas</name>
    <dbReference type="NCBI Taxonomy" id="29159"/>
    <lineage>
        <taxon>Eukaryota</taxon>
        <taxon>Metazoa</taxon>
        <taxon>Spiralia</taxon>
        <taxon>Lophotrochozoa</taxon>
        <taxon>Mollusca</taxon>
        <taxon>Bivalvia</taxon>
        <taxon>Autobranchia</taxon>
        <taxon>Pteriomorphia</taxon>
        <taxon>Ostreida</taxon>
        <taxon>Ostreoidea</taxon>
        <taxon>Ostreidae</taxon>
        <taxon>Magallana</taxon>
    </lineage>
</organism>
<feature type="binding site" evidence="1">
    <location>
        <position position="80"/>
    </location>
    <ligand>
        <name>Mg(2+)</name>
        <dbReference type="ChEBI" id="CHEBI:18420"/>
        <label>1</label>
    </ligand>
</feature>
<proteinExistence type="predicted"/>
<feature type="binding site" evidence="1">
    <location>
        <position position="306"/>
    </location>
    <ligand>
        <name>Mg(2+)</name>
        <dbReference type="ChEBI" id="CHEBI:18420"/>
        <label>1</label>
    </ligand>
</feature>
<dbReference type="AlphaFoldDB" id="K1QEG7"/>
<gene>
    <name evidence="2" type="ORF">CGI_10022256</name>
</gene>
<protein>
    <submittedName>
        <fullName evidence="2">Uncharacterized protein</fullName>
    </submittedName>
</protein>
<dbReference type="PANTHER" id="PTHR16222">
    <property type="entry name" value="ADP-RIBOSYLGLYCOHYDROLASE"/>
    <property type="match status" value="1"/>
</dbReference>
<dbReference type="EMBL" id="JH817293">
    <property type="protein sequence ID" value="EKC32323.1"/>
    <property type="molecule type" value="Genomic_DNA"/>
</dbReference>
<feature type="binding site" evidence="1">
    <location>
        <position position="78"/>
    </location>
    <ligand>
        <name>Mg(2+)</name>
        <dbReference type="ChEBI" id="CHEBI:18420"/>
        <label>1</label>
    </ligand>
</feature>
<dbReference type="Pfam" id="PF03747">
    <property type="entry name" value="ADP_ribosyl_GH"/>
    <property type="match status" value="1"/>
</dbReference>
<dbReference type="Gene3D" id="1.10.4080.10">
    <property type="entry name" value="ADP-ribosylation/Crystallin J1"/>
    <property type="match status" value="1"/>
</dbReference>
<evidence type="ECO:0000256" key="1">
    <source>
        <dbReference type="PIRSR" id="PIRSR605502-1"/>
    </source>
</evidence>